<protein>
    <recommendedName>
        <fullName evidence="3">SynChlorMet cassette protein ScmC</fullName>
    </recommendedName>
</protein>
<proteinExistence type="predicted"/>
<evidence type="ECO:0000313" key="1">
    <source>
        <dbReference type="EMBL" id="MCB5446027.1"/>
    </source>
</evidence>
<evidence type="ECO:0008006" key="3">
    <source>
        <dbReference type="Google" id="ProtNLM"/>
    </source>
</evidence>
<accession>A0ABS8CXV7</accession>
<organism evidence="1 2">
    <name type="scientific">Intestinibacter bartlettii</name>
    <dbReference type="NCBI Taxonomy" id="261299"/>
    <lineage>
        <taxon>Bacteria</taxon>
        <taxon>Bacillati</taxon>
        <taxon>Bacillota</taxon>
        <taxon>Clostridia</taxon>
        <taxon>Peptostreptococcales</taxon>
        <taxon>Peptostreptococcaceae</taxon>
        <taxon>Intestinibacter</taxon>
    </lineage>
</organism>
<sequence>MEKNRYYVSIADVSIGIKTDFDVLIGQEGEQFFCRESIPTNIKNDISFNIQKTNNPLTMGKKIFDEDEFFIYETEFGFTRQFTSIISKKPYAWLTPYNEYNYNLSYLSGREEDFKYSKNILEGINIESILNKFNGFILHSSFINWQNNGILFSAPSGTGKSTQADLWNKHENAEIINGDRAGVRNVDGVWSAYGLPVAGSSGIYKNKKAQISHIIVLRQGTENKLTRLSPRDAFIKIYSETTVHTWDDEFQNNILNMISDLVQNVPVYLYECLPDESAVEFLKEQIMKDNKL</sequence>
<dbReference type="EMBL" id="JAJBMB010000006">
    <property type="protein sequence ID" value="MCB5446027.1"/>
    <property type="molecule type" value="Genomic_DNA"/>
</dbReference>
<dbReference type="RefSeq" id="WP_226924167.1">
    <property type="nucleotide sequence ID" value="NZ_BAABXU010000001.1"/>
</dbReference>
<name>A0ABS8CXV7_9FIRM</name>
<keyword evidence="2" id="KW-1185">Reference proteome</keyword>
<evidence type="ECO:0000313" key="2">
    <source>
        <dbReference type="Proteomes" id="UP001299409"/>
    </source>
</evidence>
<dbReference type="SUPFAM" id="SSF53795">
    <property type="entry name" value="PEP carboxykinase-like"/>
    <property type="match status" value="1"/>
</dbReference>
<gene>
    <name evidence="1" type="ORF">LIP50_07435</name>
</gene>
<comment type="caution">
    <text evidence="1">The sequence shown here is derived from an EMBL/GenBank/DDBJ whole genome shotgun (WGS) entry which is preliminary data.</text>
</comment>
<dbReference type="Proteomes" id="UP001299409">
    <property type="component" value="Unassembled WGS sequence"/>
</dbReference>
<reference evidence="1 2" key="1">
    <citation type="submission" date="2021-10" db="EMBL/GenBank/DDBJ databases">
        <title>Collection of gut derived symbiotic bacterial strains cultured from healthy donors.</title>
        <authorList>
            <person name="Lin H."/>
            <person name="Littmann E."/>
            <person name="Claire K."/>
            <person name="Pamer E."/>
        </authorList>
    </citation>
    <scope>NUCLEOTIDE SEQUENCE [LARGE SCALE GENOMIC DNA]</scope>
    <source>
        <strain evidence="1 2">MSK.17.68</strain>
    </source>
</reference>